<dbReference type="Gene3D" id="3.30.530.20">
    <property type="match status" value="1"/>
</dbReference>
<accession>A0A0A0C223</accession>
<sequence length="235" mass="25326">MARLRASDLLPRPNELLPPPPPPPPRRTVVAAVAFAIGLSLPVLRTWLLTFGSTEAELDATLPGDELLPKADLVATRSITIAAPPSAVWPWLAQIGQGRGGFYSFDALENLAGCDIHSADRVVPELQDIAPGDAVHLAPQVALQVAVAEPGRALVLHGATGLTTSPPPYDFTWAFVLRPGRGGGTRLVVRERYAYTARWARLLVEPVSVVSFVMSRRMLRGIRDRAEGGWAGRPR</sequence>
<reference evidence="2 3" key="1">
    <citation type="submission" date="2013-08" db="EMBL/GenBank/DDBJ databases">
        <title>Genome sequencing of Cellulomonas bogoriensis 69B4.</title>
        <authorList>
            <person name="Chen F."/>
            <person name="Li Y."/>
            <person name="Wang G."/>
        </authorList>
    </citation>
    <scope>NUCLEOTIDE SEQUENCE [LARGE SCALE GENOMIC DNA]</scope>
    <source>
        <strain evidence="2 3">69B4</strain>
    </source>
</reference>
<evidence type="ECO:0000313" key="2">
    <source>
        <dbReference type="EMBL" id="KGM14205.1"/>
    </source>
</evidence>
<dbReference type="InterPro" id="IPR023393">
    <property type="entry name" value="START-like_dom_sf"/>
</dbReference>
<name>A0A0A0C223_9CELL</name>
<dbReference type="EMBL" id="AXCZ01000009">
    <property type="protein sequence ID" value="KGM14205.1"/>
    <property type="molecule type" value="Genomic_DNA"/>
</dbReference>
<dbReference type="Proteomes" id="UP000054314">
    <property type="component" value="Unassembled WGS sequence"/>
</dbReference>
<keyword evidence="3" id="KW-1185">Reference proteome</keyword>
<feature type="region of interest" description="Disordered" evidence="1">
    <location>
        <begin position="1"/>
        <end position="24"/>
    </location>
</feature>
<comment type="caution">
    <text evidence="2">The sequence shown here is derived from an EMBL/GenBank/DDBJ whole genome shotgun (WGS) entry which is preliminary data.</text>
</comment>
<protein>
    <recommendedName>
        <fullName evidence="4">SRPBCC family protein</fullName>
    </recommendedName>
</protein>
<dbReference type="SUPFAM" id="SSF55961">
    <property type="entry name" value="Bet v1-like"/>
    <property type="match status" value="1"/>
</dbReference>
<evidence type="ECO:0000313" key="3">
    <source>
        <dbReference type="Proteomes" id="UP000054314"/>
    </source>
</evidence>
<gene>
    <name evidence="2" type="ORF">N869_01295</name>
</gene>
<dbReference type="AlphaFoldDB" id="A0A0A0C223"/>
<evidence type="ECO:0008006" key="4">
    <source>
        <dbReference type="Google" id="ProtNLM"/>
    </source>
</evidence>
<dbReference type="RefSeq" id="WP_232229574.1">
    <property type="nucleotide sequence ID" value="NZ_AXCZ01000009.1"/>
</dbReference>
<evidence type="ECO:0000256" key="1">
    <source>
        <dbReference type="SAM" id="MobiDB-lite"/>
    </source>
</evidence>
<organism evidence="2 3">
    <name type="scientific">Cellulomonas bogoriensis 69B4 = DSM 16987</name>
    <dbReference type="NCBI Taxonomy" id="1386082"/>
    <lineage>
        <taxon>Bacteria</taxon>
        <taxon>Bacillati</taxon>
        <taxon>Actinomycetota</taxon>
        <taxon>Actinomycetes</taxon>
        <taxon>Micrococcales</taxon>
        <taxon>Cellulomonadaceae</taxon>
        <taxon>Cellulomonas</taxon>
    </lineage>
</organism>
<proteinExistence type="predicted"/>